<protein>
    <recommendedName>
        <fullName evidence="5">WW domain-containing protein</fullName>
    </recommendedName>
</protein>
<feature type="region of interest" description="Disordered" evidence="1">
    <location>
        <begin position="330"/>
        <end position="354"/>
    </location>
</feature>
<dbReference type="InParanoid" id="A0A369JFC3"/>
<dbReference type="OrthoDB" id="3245306at2759"/>
<evidence type="ECO:0000313" key="3">
    <source>
        <dbReference type="EMBL" id="RDB19890.1"/>
    </source>
</evidence>
<sequence>MSSSPTPKSRWSRMGGAVRRASSVLVATRPSTPSIASSDRDDATSIKGINTTPAVLAPPNHPVATAPSPIAESPIREQAATQEQVAPVGPSPLVQAPVAATEAAPSPPDVIQTSPVQEYTPPPLMDSSATGPGAFTDEPDELPQPQIIRDPSLRAPESTDGHESIPQAVVVAPAPLPESIPERSTPVALETKAYFDIPVQDESLGDNVPLSQPTEAFKKAIDEDVFSGPSALATDATILPEEETGHAIAEPLHDAVQAPQMPTPEYRPAVLPPVSPEPAHVEDAAKDVQQPFAQPLHNMPTPVPEPAAAPAYPTPLFDFNSGQEVWGGVPHKADDGAPKIVRNGNASTRSRVSSIQMPLEDPFADPIAPRITVSHADHSGMPHPHLSEQQQPTESYDGARGPIVMPLPPVNDVIPSKSIRDVASTQSLKGSSRGNYETDETRPLLSRPGSPKNTSYLQPPSAVTNNAQNVSPLSGVPLSFAWPVQAAASGPRLHDFGWIEYQLPDGTMYYVHPTRHVTTDIDLREDKKLDALTAYLEHRKDGAGAPAGVELWLREPVSPKRGFVPARFWVDHRQKILTHDQSSEANGSAATAKKAAAAEDHLDVEYRYWSFMEAHPAHTSLPANARVEALDILTWAWTDRLLPSQRSIPAPFTQEECQELMSLLRSFGDQGDFSLQTVVQTRIVSRILLRVAHWRQQYFRPNKPLPTDVSSNDLRLPKYRRPFRRALVDFVVSCLCLGIPYIFFERTRSHRLDEESGLRNPAPMLVVGACTCLIAAIVLSASVTFLSLPGLDSIARVAGFVAILFASFSMASTVVAIFRYKADMESSVSHIGREGLMMLSRRSVVMSLPLVFLAYAIIGFISGIVLYSIRGVTSTDPLASQHPFEDYTRWTVIGVLGGLAGMLTTSLLLLRR</sequence>
<feature type="transmembrane region" description="Helical" evidence="2">
    <location>
        <begin position="794"/>
        <end position="818"/>
    </location>
</feature>
<feature type="region of interest" description="Disordered" evidence="1">
    <location>
        <begin position="376"/>
        <end position="397"/>
    </location>
</feature>
<organism evidence="3 4">
    <name type="scientific">Hypsizygus marmoreus</name>
    <name type="common">White beech mushroom</name>
    <name type="synonym">Agaricus marmoreus</name>
    <dbReference type="NCBI Taxonomy" id="39966"/>
    <lineage>
        <taxon>Eukaryota</taxon>
        <taxon>Fungi</taxon>
        <taxon>Dikarya</taxon>
        <taxon>Basidiomycota</taxon>
        <taxon>Agaricomycotina</taxon>
        <taxon>Agaricomycetes</taxon>
        <taxon>Agaricomycetidae</taxon>
        <taxon>Agaricales</taxon>
        <taxon>Tricholomatineae</taxon>
        <taxon>Lyophyllaceae</taxon>
        <taxon>Hypsizygus</taxon>
    </lineage>
</organism>
<gene>
    <name evidence="3" type="ORF">Hypma_013085</name>
</gene>
<comment type="caution">
    <text evidence="3">The sequence shown here is derived from an EMBL/GenBank/DDBJ whole genome shotgun (WGS) entry which is preliminary data.</text>
</comment>
<keyword evidence="2" id="KW-1133">Transmembrane helix</keyword>
<feature type="transmembrane region" description="Helical" evidence="2">
    <location>
        <begin position="887"/>
        <end position="910"/>
    </location>
</feature>
<name>A0A369JFC3_HYPMA</name>
<feature type="transmembrane region" description="Helical" evidence="2">
    <location>
        <begin position="765"/>
        <end position="788"/>
    </location>
</feature>
<keyword evidence="2" id="KW-0812">Transmembrane</keyword>
<accession>A0A369JFC3</accession>
<dbReference type="EMBL" id="LUEZ02000071">
    <property type="protein sequence ID" value="RDB19890.1"/>
    <property type="molecule type" value="Genomic_DNA"/>
</dbReference>
<feature type="region of interest" description="Disordered" evidence="1">
    <location>
        <begin position="1"/>
        <end position="164"/>
    </location>
</feature>
<dbReference type="Proteomes" id="UP000076154">
    <property type="component" value="Unassembled WGS sequence"/>
</dbReference>
<evidence type="ECO:0000313" key="4">
    <source>
        <dbReference type="Proteomes" id="UP000076154"/>
    </source>
</evidence>
<feature type="region of interest" description="Disordered" evidence="1">
    <location>
        <begin position="423"/>
        <end position="456"/>
    </location>
</feature>
<keyword evidence="4" id="KW-1185">Reference proteome</keyword>
<keyword evidence="2" id="KW-0472">Membrane</keyword>
<feature type="transmembrane region" description="Helical" evidence="2">
    <location>
        <begin position="726"/>
        <end position="744"/>
    </location>
</feature>
<feature type="compositionally biased region" description="Polar residues" evidence="1">
    <location>
        <begin position="423"/>
        <end position="435"/>
    </location>
</feature>
<evidence type="ECO:0000256" key="2">
    <source>
        <dbReference type="SAM" id="Phobius"/>
    </source>
</evidence>
<reference evidence="3" key="1">
    <citation type="submission" date="2018-04" db="EMBL/GenBank/DDBJ databases">
        <title>Whole genome sequencing of Hypsizygus marmoreus.</title>
        <authorList>
            <person name="Choi I.-G."/>
            <person name="Min B."/>
            <person name="Kim J.-G."/>
            <person name="Kim S."/>
            <person name="Oh Y.-L."/>
            <person name="Kong W.-S."/>
            <person name="Park H."/>
            <person name="Jeong J."/>
            <person name="Song E.-S."/>
        </authorList>
    </citation>
    <scope>NUCLEOTIDE SEQUENCE [LARGE SCALE GENOMIC DNA]</scope>
    <source>
        <strain evidence="3">51987-8</strain>
    </source>
</reference>
<proteinExistence type="predicted"/>
<dbReference type="STRING" id="39966.A0A369JFC3"/>
<evidence type="ECO:0008006" key="5">
    <source>
        <dbReference type="Google" id="ProtNLM"/>
    </source>
</evidence>
<dbReference type="AlphaFoldDB" id="A0A369JFC3"/>
<feature type="compositionally biased region" description="Polar residues" evidence="1">
    <location>
        <begin position="344"/>
        <end position="354"/>
    </location>
</feature>
<feature type="transmembrane region" description="Helical" evidence="2">
    <location>
        <begin position="843"/>
        <end position="867"/>
    </location>
</feature>
<evidence type="ECO:0000256" key="1">
    <source>
        <dbReference type="SAM" id="MobiDB-lite"/>
    </source>
</evidence>